<feature type="chain" id="PRO_5014688822" evidence="1">
    <location>
        <begin position="25"/>
        <end position="71"/>
    </location>
</feature>
<dbReference type="AlphaFoldDB" id="A0A2M4CE15"/>
<reference evidence="2" key="1">
    <citation type="submission" date="2018-01" db="EMBL/GenBank/DDBJ databases">
        <title>An insight into the sialome of Amazonian anophelines.</title>
        <authorList>
            <person name="Ribeiro J.M."/>
            <person name="Scarpassa V."/>
            <person name="Calvo E."/>
        </authorList>
    </citation>
    <scope>NUCLEOTIDE SEQUENCE</scope>
    <source>
        <tissue evidence="2">Salivary glands</tissue>
    </source>
</reference>
<dbReference type="EMBL" id="GGFJ01014413">
    <property type="protein sequence ID" value="MBW63554.1"/>
    <property type="molecule type" value="Transcribed_RNA"/>
</dbReference>
<accession>A0A2M4CE15</accession>
<proteinExistence type="predicted"/>
<evidence type="ECO:0000313" key="2">
    <source>
        <dbReference type="EMBL" id="MBW63554.1"/>
    </source>
</evidence>
<keyword evidence="1" id="KW-0732">Signal</keyword>
<organism evidence="2">
    <name type="scientific">Anopheles marajoara</name>
    <dbReference type="NCBI Taxonomy" id="58244"/>
    <lineage>
        <taxon>Eukaryota</taxon>
        <taxon>Metazoa</taxon>
        <taxon>Ecdysozoa</taxon>
        <taxon>Arthropoda</taxon>
        <taxon>Hexapoda</taxon>
        <taxon>Insecta</taxon>
        <taxon>Pterygota</taxon>
        <taxon>Neoptera</taxon>
        <taxon>Endopterygota</taxon>
        <taxon>Diptera</taxon>
        <taxon>Nematocera</taxon>
        <taxon>Culicoidea</taxon>
        <taxon>Culicidae</taxon>
        <taxon>Anophelinae</taxon>
        <taxon>Anopheles</taxon>
    </lineage>
</organism>
<protein>
    <submittedName>
        <fullName evidence="2">Putative secreted protein</fullName>
    </submittedName>
</protein>
<sequence length="71" mass="7555">MHREAFSPPLSLCSLSLSLSLSVALPPPTVAFGADAPLSYECTSQGLREGGGWNWTEGCHEGARMLFLSLC</sequence>
<name>A0A2M4CE15_9DIPT</name>
<evidence type="ECO:0000256" key="1">
    <source>
        <dbReference type="SAM" id="SignalP"/>
    </source>
</evidence>
<feature type="signal peptide" evidence="1">
    <location>
        <begin position="1"/>
        <end position="24"/>
    </location>
</feature>